<evidence type="ECO:0000256" key="1">
    <source>
        <dbReference type="SAM" id="MobiDB-lite"/>
    </source>
</evidence>
<accession>A0A6S8WMF3</accession>
<dbReference type="SUPFAM" id="SSF82171">
    <property type="entry name" value="DPP6 N-terminal domain-like"/>
    <property type="match status" value="1"/>
</dbReference>
<dbReference type="EMBL" id="HBIO01019664">
    <property type="protein sequence ID" value="CAE0470279.1"/>
    <property type="molecule type" value="Transcribed_RNA"/>
</dbReference>
<protein>
    <submittedName>
        <fullName evidence="5">Uncharacterized protein</fullName>
    </submittedName>
</protein>
<proteinExistence type="predicted"/>
<dbReference type="InterPro" id="IPR028994">
    <property type="entry name" value="Integrin_alpha_N"/>
</dbReference>
<feature type="transmembrane region" description="Helical" evidence="2">
    <location>
        <begin position="477"/>
        <end position="496"/>
    </location>
</feature>
<dbReference type="PANTHER" id="PTHR36220:SF1">
    <property type="entry name" value="GAMMA TUBULIN COMPLEX COMPONENT C-TERMINAL DOMAIN-CONTAINING PROTEIN"/>
    <property type="match status" value="1"/>
</dbReference>
<reference evidence="5" key="1">
    <citation type="submission" date="2021-01" db="EMBL/GenBank/DDBJ databases">
        <authorList>
            <person name="Corre E."/>
            <person name="Pelletier E."/>
            <person name="Niang G."/>
            <person name="Scheremetjew M."/>
            <person name="Finn R."/>
            <person name="Kale V."/>
            <person name="Holt S."/>
            <person name="Cochrane G."/>
            <person name="Meng A."/>
            <person name="Brown T."/>
            <person name="Cohen L."/>
        </authorList>
    </citation>
    <scope>NUCLEOTIDE SEQUENCE</scope>
    <source>
        <strain evidence="5">MM31A-1</strain>
    </source>
</reference>
<dbReference type="AlphaFoldDB" id="A0A6S8WMF3"/>
<dbReference type="PANTHER" id="PTHR36220">
    <property type="entry name" value="UNNAMED PRODUCT"/>
    <property type="match status" value="1"/>
</dbReference>
<gene>
    <name evidence="4" type="ORF">CDEB00056_LOCUS15132</name>
    <name evidence="5" type="ORF">CDEB00056_LOCUS15140</name>
</gene>
<evidence type="ECO:0000256" key="3">
    <source>
        <dbReference type="SAM" id="SignalP"/>
    </source>
</evidence>
<dbReference type="Gene3D" id="2.130.10.130">
    <property type="entry name" value="Integrin alpha, N-terminal"/>
    <property type="match status" value="3"/>
</dbReference>
<name>A0A6S8WMF3_9STRA</name>
<feature type="region of interest" description="Disordered" evidence="1">
    <location>
        <begin position="513"/>
        <end position="536"/>
    </location>
</feature>
<keyword evidence="3" id="KW-0732">Signal</keyword>
<keyword evidence="2" id="KW-1133">Transmembrane helix</keyword>
<feature type="signal peptide" evidence="3">
    <location>
        <begin position="1"/>
        <end position="21"/>
    </location>
</feature>
<sequence length="536" mass="58413">MKLFSISVLVLHAFKSSGICAASPKAKDTTPQSLSLSRDLNEARAARWYELGEGVGGENFNDKAGQCVATSADGQVLAVSSPLYRNKNKNELNNGRVRVFGFDPIRDAWIKTGNDILGEEFSELGTSLDMDAYGKNLVVGMPFHDNDAGKEAGSIKVYIYDYASGEEEWIQKGPTLVGTDHFDHFGAAVAISHDGRIIAVGSPNEEARVTEMNMKEVGVVRVYKYESNVADWVQMAMIKGQQLYEHFGSAISMDFDGKNMVVGAPDHGPYNAGMIRIYHYNVTVMAYQEVNSPTAMALGERFGATVDMSRDGSSVIAGAPMHKGNDVLYHSGHARVFQRVDNEWERKGQSLVGSHEGDQAGSSVSISHDGNVVAVGSAYSDQMGRDSGRVELFLWDDTDGWIGMDLDVEGHGPLDLLGTSVSLSRSGEEVAVGAPGGQYARIFALRATSPPTMAPTEFVEDDGGKKRKGNGLGGFRVFYLVIMISLLSFVVFYAIFKGSKWLMKRMTVNRHQPEVVPPSDNLEMRQVEDGEEAEML</sequence>
<feature type="chain" id="PRO_5036393535" evidence="3">
    <location>
        <begin position="22"/>
        <end position="536"/>
    </location>
</feature>
<keyword evidence="2" id="KW-0812">Transmembrane</keyword>
<keyword evidence="2" id="KW-0472">Membrane</keyword>
<evidence type="ECO:0000313" key="4">
    <source>
        <dbReference type="EMBL" id="CAE0470279.1"/>
    </source>
</evidence>
<evidence type="ECO:0000256" key="2">
    <source>
        <dbReference type="SAM" id="Phobius"/>
    </source>
</evidence>
<evidence type="ECO:0000313" key="5">
    <source>
        <dbReference type="EMBL" id="CAE0470287.1"/>
    </source>
</evidence>
<organism evidence="5">
    <name type="scientific">Chaetoceros debilis</name>
    <dbReference type="NCBI Taxonomy" id="122233"/>
    <lineage>
        <taxon>Eukaryota</taxon>
        <taxon>Sar</taxon>
        <taxon>Stramenopiles</taxon>
        <taxon>Ochrophyta</taxon>
        <taxon>Bacillariophyta</taxon>
        <taxon>Coscinodiscophyceae</taxon>
        <taxon>Chaetocerotophycidae</taxon>
        <taxon>Chaetocerotales</taxon>
        <taxon>Chaetocerotaceae</taxon>
        <taxon>Chaetoceros</taxon>
    </lineage>
</organism>
<dbReference type="EMBL" id="HBIO01019672">
    <property type="protein sequence ID" value="CAE0470287.1"/>
    <property type="molecule type" value="Transcribed_RNA"/>
</dbReference>